<feature type="transmembrane region" description="Helical" evidence="1">
    <location>
        <begin position="116"/>
        <end position="136"/>
    </location>
</feature>
<keyword evidence="1" id="KW-1133">Transmembrane helix</keyword>
<evidence type="ECO:0000256" key="1">
    <source>
        <dbReference type="SAM" id="Phobius"/>
    </source>
</evidence>
<sequence length="683" mass="75798">MEDDKEMRIWEIPDLRLTTITEMDLKSSTTLMSYSSFESKLQAPSRSSTLSTEAPAETAARSVRSAFLQRKTAKYAPTWAMTVLTFIITILTVWYSQRTMVDAKQVPSVMQLSPGLTVFMVNTLSQIIAYLAVTLFSDVLEQLRWSLACRPQGILLSSFLAMSRATPITGVFCLCRVRGSHQFWAFQRAFSSIITALLSIIMIANVTFKVVYTPFDNDQAATYTVFGGLVPFGTTGLGNIDLALFPLYATTYSIAFITDPRFVTKVAPVKCSVSSPNCLSLLMPGGMEAVRVYEDPTSKLFSQSLFSGNFSGDYDSIVIHDAPAYQIEYDSIYTVDPDFRWNRTTGFGDCTMYGADIGEGIYVCQHEVGDSIYLGWTICPDTAVVTGSCQTDQSWTNNVKWNTTVSLFSRLATVAYDRSNISILSVEQLSDPLSVKIDAAVASLYINLVLAPIDKKLDWDDRNATYKYSAARFDFTFGLSYILRLYTSEYSTYQDGGIYLLRSFIAVPLQFTTAMRQFGHGNMMPPENTVKATLSQSSYRAIVAGSVIWTFSCFAFPLLLYCAASLIWMGFWGPQSPNISLFPEIDITSKSSVHREPGHDHTFGMDIDPHLEMAGQTLDDLGRLTRTHGMVSGSSMRIVRSIRGKRIYCGSLPGPNGAGSDLIVLLTEEAGRLRCLNRDTKYA</sequence>
<accession>A0AA39X1A9</accession>
<evidence type="ECO:0000313" key="3">
    <source>
        <dbReference type="Proteomes" id="UP001174934"/>
    </source>
</evidence>
<proteinExistence type="predicted"/>
<gene>
    <name evidence="2" type="ORF">B0T17DRAFT_273698</name>
</gene>
<keyword evidence="3" id="KW-1185">Reference proteome</keyword>
<protein>
    <submittedName>
        <fullName evidence="2">Uncharacterized protein</fullName>
    </submittedName>
</protein>
<reference evidence="2" key="1">
    <citation type="submission" date="2023-06" db="EMBL/GenBank/DDBJ databases">
        <title>Genome-scale phylogeny and comparative genomics of the fungal order Sordariales.</title>
        <authorList>
            <consortium name="Lawrence Berkeley National Laboratory"/>
            <person name="Hensen N."/>
            <person name="Bonometti L."/>
            <person name="Westerberg I."/>
            <person name="Brannstrom I.O."/>
            <person name="Guillou S."/>
            <person name="Cros-Aarteil S."/>
            <person name="Calhoun S."/>
            <person name="Haridas S."/>
            <person name="Kuo A."/>
            <person name="Mondo S."/>
            <person name="Pangilinan J."/>
            <person name="Riley R."/>
            <person name="LaButti K."/>
            <person name="Andreopoulos B."/>
            <person name="Lipzen A."/>
            <person name="Chen C."/>
            <person name="Yanf M."/>
            <person name="Daum C."/>
            <person name="Ng V."/>
            <person name="Clum A."/>
            <person name="Steindorff A."/>
            <person name="Ohm R."/>
            <person name="Martin F."/>
            <person name="Silar P."/>
            <person name="Natvig D."/>
            <person name="Lalanne C."/>
            <person name="Gautier V."/>
            <person name="Ament-velasquez S.L."/>
            <person name="Kruys A."/>
            <person name="Hutchinson M.I."/>
            <person name="Powell A.J."/>
            <person name="Barry K."/>
            <person name="Miller A.N."/>
            <person name="Grigoriev I.V."/>
            <person name="Debuchy R."/>
            <person name="Gladieux P."/>
            <person name="Thoren M.H."/>
            <person name="Johannesson H."/>
        </authorList>
    </citation>
    <scope>NUCLEOTIDE SEQUENCE</scope>
    <source>
        <strain evidence="2">SMH3391-2</strain>
    </source>
</reference>
<comment type="caution">
    <text evidence="2">The sequence shown here is derived from an EMBL/GenBank/DDBJ whole genome shotgun (WGS) entry which is preliminary data.</text>
</comment>
<name>A0AA39X1A9_9PEZI</name>
<feature type="transmembrane region" description="Helical" evidence="1">
    <location>
        <begin position="547"/>
        <end position="571"/>
    </location>
</feature>
<dbReference type="EMBL" id="JAULSR010000003">
    <property type="protein sequence ID" value="KAK0625453.1"/>
    <property type="molecule type" value="Genomic_DNA"/>
</dbReference>
<evidence type="ECO:0000313" key="2">
    <source>
        <dbReference type="EMBL" id="KAK0625453.1"/>
    </source>
</evidence>
<dbReference type="AlphaFoldDB" id="A0AA39X1A9"/>
<feature type="transmembrane region" description="Helical" evidence="1">
    <location>
        <begin position="189"/>
        <end position="208"/>
    </location>
</feature>
<keyword evidence="1" id="KW-0472">Membrane</keyword>
<feature type="transmembrane region" description="Helical" evidence="1">
    <location>
        <begin position="76"/>
        <end position="95"/>
    </location>
</feature>
<dbReference type="Proteomes" id="UP001174934">
    <property type="component" value="Unassembled WGS sequence"/>
</dbReference>
<keyword evidence="1" id="KW-0812">Transmembrane</keyword>
<organism evidence="2 3">
    <name type="scientific">Bombardia bombarda</name>
    <dbReference type="NCBI Taxonomy" id="252184"/>
    <lineage>
        <taxon>Eukaryota</taxon>
        <taxon>Fungi</taxon>
        <taxon>Dikarya</taxon>
        <taxon>Ascomycota</taxon>
        <taxon>Pezizomycotina</taxon>
        <taxon>Sordariomycetes</taxon>
        <taxon>Sordariomycetidae</taxon>
        <taxon>Sordariales</taxon>
        <taxon>Lasiosphaeriaceae</taxon>
        <taxon>Bombardia</taxon>
    </lineage>
</organism>